<dbReference type="KEGG" id="pdh:B9T62_20965"/>
<gene>
    <name evidence="9" type="ORF">B9T62_20965</name>
</gene>
<sequence length="325" mass="35316">MIPALLGIILITFILSRVLPGDPAIMMAGEQAPEEIVNKIRVDMGLDKPLYTQFFSYVGQLFQGDIGYAYHTGHSVASDLSTRFPATIELTLFSILIAILIAIPVGIVAATRKESIVDHISRVFSLIGACVPIFWLGLMFIYIFYSILGWAPAPMGRISGDLNPPVHITGLYVLDSLLSGDMIALRSSLTHLLLPAICLSTGTMAIVARMTRSSMLEIIDQDFVRTARAKGLRESAVIYKHALANALIPTLTVLGLQFGYLMGGAVITETIFSWPGIGSYVTDSILAADYAPIQAFTLVSAILYCGINLAVDLIYGLIDPRIRYE</sequence>
<feature type="transmembrane region" description="Helical" evidence="7">
    <location>
        <begin position="242"/>
        <end position="267"/>
    </location>
</feature>
<proteinExistence type="inferred from homology"/>
<dbReference type="Proteomes" id="UP000249890">
    <property type="component" value="Chromosome"/>
</dbReference>
<dbReference type="Pfam" id="PF19300">
    <property type="entry name" value="BPD_transp_1_N"/>
    <property type="match status" value="1"/>
</dbReference>
<dbReference type="OrthoDB" id="24153at2"/>
<keyword evidence="5 7" id="KW-1133">Transmembrane helix</keyword>
<feature type="transmembrane region" description="Helical" evidence="7">
    <location>
        <begin position="189"/>
        <end position="208"/>
    </location>
</feature>
<evidence type="ECO:0000256" key="6">
    <source>
        <dbReference type="ARBA" id="ARBA00023136"/>
    </source>
</evidence>
<keyword evidence="10" id="KW-1185">Reference proteome</keyword>
<dbReference type="Pfam" id="PF00528">
    <property type="entry name" value="BPD_transp_1"/>
    <property type="match status" value="1"/>
</dbReference>
<dbReference type="SUPFAM" id="SSF161098">
    <property type="entry name" value="MetI-like"/>
    <property type="match status" value="1"/>
</dbReference>
<dbReference type="CDD" id="cd06261">
    <property type="entry name" value="TM_PBP2"/>
    <property type="match status" value="1"/>
</dbReference>
<dbReference type="InterPro" id="IPR000515">
    <property type="entry name" value="MetI-like"/>
</dbReference>
<dbReference type="InterPro" id="IPR035906">
    <property type="entry name" value="MetI-like_sf"/>
</dbReference>
<keyword evidence="4 7" id="KW-0812">Transmembrane</keyword>
<dbReference type="AlphaFoldDB" id="A0A2Z2KHV8"/>
<reference evidence="9 10" key="1">
    <citation type="submission" date="2017-06" db="EMBL/GenBank/DDBJ databases">
        <title>Complete genome sequence of Paenibacillus donghaensis KCTC 13049T isolated from East Sea sediment, South Korea.</title>
        <authorList>
            <person name="Jung B.K."/>
            <person name="Hong S.-J."/>
            <person name="Shin J.-H."/>
        </authorList>
    </citation>
    <scope>NUCLEOTIDE SEQUENCE [LARGE SCALE GENOMIC DNA]</scope>
    <source>
        <strain evidence="9 10">KCTC 13049</strain>
    </source>
</reference>
<dbReference type="GO" id="GO:0005886">
    <property type="term" value="C:plasma membrane"/>
    <property type="evidence" value="ECO:0007669"/>
    <property type="project" value="UniProtKB-SubCell"/>
</dbReference>
<comment type="similarity">
    <text evidence="7">Belongs to the binding-protein-dependent transport system permease family.</text>
</comment>
<feature type="domain" description="ABC transmembrane type-1" evidence="8">
    <location>
        <begin position="84"/>
        <end position="315"/>
    </location>
</feature>
<feature type="transmembrane region" description="Helical" evidence="7">
    <location>
        <begin position="90"/>
        <end position="111"/>
    </location>
</feature>
<dbReference type="PANTHER" id="PTHR43163">
    <property type="entry name" value="DIPEPTIDE TRANSPORT SYSTEM PERMEASE PROTEIN DPPB-RELATED"/>
    <property type="match status" value="1"/>
</dbReference>
<keyword evidence="3" id="KW-1003">Cell membrane</keyword>
<evidence type="ECO:0000256" key="4">
    <source>
        <dbReference type="ARBA" id="ARBA00022692"/>
    </source>
</evidence>
<dbReference type="Gene3D" id="1.10.3720.10">
    <property type="entry name" value="MetI-like"/>
    <property type="match status" value="1"/>
</dbReference>
<dbReference type="PANTHER" id="PTHR43163:SF6">
    <property type="entry name" value="DIPEPTIDE TRANSPORT SYSTEM PERMEASE PROTEIN DPPB-RELATED"/>
    <property type="match status" value="1"/>
</dbReference>
<dbReference type="EMBL" id="CP021780">
    <property type="protein sequence ID" value="ASA26406.1"/>
    <property type="molecule type" value="Genomic_DNA"/>
</dbReference>
<organism evidence="9 10">
    <name type="scientific">Paenibacillus donghaensis</name>
    <dbReference type="NCBI Taxonomy" id="414771"/>
    <lineage>
        <taxon>Bacteria</taxon>
        <taxon>Bacillati</taxon>
        <taxon>Bacillota</taxon>
        <taxon>Bacilli</taxon>
        <taxon>Bacillales</taxon>
        <taxon>Paenibacillaceae</taxon>
        <taxon>Paenibacillus</taxon>
    </lineage>
</organism>
<evidence type="ECO:0000313" key="10">
    <source>
        <dbReference type="Proteomes" id="UP000249890"/>
    </source>
</evidence>
<protein>
    <submittedName>
        <fullName evidence="9">Peptide ABC transporter permease</fullName>
    </submittedName>
</protein>
<evidence type="ECO:0000256" key="7">
    <source>
        <dbReference type="RuleBase" id="RU363032"/>
    </source>
</evidence>
<keyword evidence="2 7" id="KW-0813">Transport</keyword>
<dbReference type="InterPro" id="IPR045621">
    <property type="entry name" value="BPD_transp_1_N"/>
</dbReference>
<comment type="subcellular location">
    <subcellularLocation>
        <location evidence="1 7">Cell membrane</location>
        <topology evidence="1 7">Multi-pass membrane protein</topology>
    </subcellularLocation>
</comment>
<keyword evidence="6 7" id="KW-0472">Membrane</keyword>
<evidence type="ECO:0000256" key="3">
    <source>
        <dbReference type="ARBA" id="ARBA00022475"/>
    </source>
</evidence>
<accession>A0A2Z2KHV8</accession>
<evidence type="ECO:0000256" key="5">
    <source>
        <dbReference type="ARBA" id="ARBA00022989"/>
    </source>
</evidence>
<dbReference type="PROSITE" id="PS50928">
    <property type="entry name" value="ABC_TM1"/>
    <property type="match status" value="1"/>
</dbReference>
<evidence type="ECO:0000256" key="2">
    <source>
        <dbReference type="ARBA" id="ARBA00022448"/>
    </source>
</evidence>
<feature type="transmembrane region" description="Helical" evidence="7">
    <location>
        <begin position="123"/>
        <end position="145"/>
    </location>
</feature>
<feature type="transmembrane region" description="Helical" evidence="7">
    <location>
        <begin position="293"/>
        <end position="318"/>
    </location>
</feature>
<evidence type="ECO:0000313" key="9">
    <source>
        <dbReference type="EMBL" id="ASA26406.1"/>
    </source>
</evidence>
<evidence type="ECO:0000259" key="8">
    <source>
        <dbReference type="PROSITE" id="PS50928"/>
    </source>
</evidence>
<name>A0A2Z2KHV8_9BACL</name>
<evidence type="ECO:0000256" key="1">
    <source>
        <dbReference type="ARBA" id="ARBA00004651"/>
    </source>
</evidence>
<dbReference type="GO" id="GO:0071916">
    <property type="term" value="F:dipeptide transmembrane transporter activity"/>
    <property type="evidence" value="ECO:0007669"/>
    <property type="project" value="TreeGrafter"/>
</dbReference>